<dbReference type="Proteomes" id="UP001596020">
    <property type="component" value="Unassembled WGS sequence"/>
</dbReference>
<evidence type="ECO:0000256" key="2">
    <source>
        <dbReference type="ARBA" id="ARBA00022692"/>
    </source>
</evidence>
<dbReference type="InterPro" id="IPR010920">
    <property type="entry name" value="LSM_dom_sf"/>
</dbReference>
<keyword evidence="4 5" id="KW-0472">Membrane</keyword>
<feature type="transmembrane region" description="Helical" evidence="5">
    <location>
        <begin position="177"/>
        <end position="194"/>
    </location>
</feature>
<evidence type="ECO:0000256" key="3">
    <source>
        <dbReference type="ARBA" id="ARBA00022989"/>
    </source>
</evidence>
<keyword evidence="8" id="KW-1185">Reference proteome</keyword>
<sequence length="462" mass="51809">MNTTEIAFGLLNAVRNMLMWMGMSSQMAKALDESIFLCITVVVSFLISWVIYLVLEKLSKKVLKFKRLTLLEAILEKRCLKHISLVFPALIISAFLQVTFKHSSAIFKISSKVTWIYFSLALMLAINSVLKAMGKTMMGKEKLRNRPLKGLVQIIQVIVCFLTAITVVAIIINKSPVAIITGLGAFAAVLMLIFKDTILGLVAGVQLAQNDMIQIGDWISVPSANVDGVVLDITLNTVKVQNWDNTISTLPPYSLVSGVFTNWRGMSESGGRRIVKQYLLKLDSIKPCTEEFLNRMKEFDTDLKKFIEIKQQQQDAGQVRNTENPQKLVNGTIETNAGLFRAYMKIYLDRHPSLNKDLTLMVRTLDATPNGLPLQLYCFSANKAWESYESIASEIMEHCVAVMPFFDLEPFQNPSAQDYIISGMLEGGTPYKEIEAMTWHIPNKPEAPKQNVQQKPSNKVNA</sequence>
<feature type="transmembrane region" description="Helical" evidence="5">
    <location>
        <begin position="34"/>
        <end position="58"/>
    </location>
</feature>
<proteinExistence type="predicted"/>
<evidence type="ECO:0000256" key="1">
    <source>
        <dbReference type="ARBA" id="ARBA00004370"/>
    </source>
</evidence>
<feature type="domain" description="Mechanosensitive ion channel MscS" evidence="6">
    <location>
        <begin position="196"/>
        <end position="264"/>
    </location>
</feature>
<dbReference type="InterPro" id="IPR023408">
    <property type="entry name" value="MscS_beta-dom_sf"/>
</dbReference>
<evidence type="ECO:0000259" key="6">
    <source>
        <dbReference type="Pfam" id="PF00924"/>
    </source>
</evidence>
<reference evidence="8" key="1">
    <citation type="journal article" date="2019" name="Int. J. Syst. Evol. Microbiol.">
        <title>The Global Catalogue of Microorganisms (GCM) 10K type strain sequencing project: providing services to taxonomists for standard genome sequencing and annotation.</title>
        <authorList>
            <consortium name="The Broad Institute Genomics Platform"/>
            <consortium name="The Broad Institute Genome Sequencing Center for Infectious Disease"/>
            <person name="Wu L."/>
            <person name="Ma J."/>
        </authorList>
    </citation>
    <scope>NUCLEOTIDE SEQUENCE [LARGE SCALE GENOMIC DNA]</scope>
    <source>
        <strain evidence="8">CGMCC 4.7357</strain>
    </source>
</reference>
<dbReference type="EMBL" id="JBHSGO010000033">
    <property type="protein sequence ID" value="MFC4665317.1"/>
    <property type="molecule type" value="Genomic_DNA"/>
</dbReference>
<evidence type="ECO:0000256" key="4">
    <source>
        <dbReference type="ARBA" id="ARBA00023136"/>
    </source>
</evidence>
<name>A0ABV9K5N1_9PORP</name>
<comment type="caution">
    <text evidence="7">The sequence shown here is derived from an EMBL/GenBank/DDBJ whole genome shotgun (WGS) entry which is preliminary data.</text>
</comment>
<dbReference type="Pfam" id="PF00924">
    <property type="entry name" value="MS_channel_2nd"/>
    <property type="match status" value="1"/>
</dbReference>
<evidence type="ECO:0000313" key="8">
    <source>
        <dbReference type="Proteomes" id="UP001596020"/>
    </source>
</evidence>
<dbReference type="InterPro" id="IPR006685">
    <property type="entry name" value="MscS_channel_2nd"/>
</dbReference>
<keyword evidence="2 5" id="KW-0812">Transmembrane</keyword>
<feature type="transmembrane region" description="Helical" evidence="5">
    <location>
        <begin position="79"/>
        <end position="100"/>
    </location>
</feature>
<gene>
    <name evidence="7" type="ORF">ACFO3G_01595</name>
</gene>
<comment type="subcellular location">
    <subcellularLocation>
        <location evidence="1">Membrane</location>
    </subcellularLocation>
</comment>
<dbReference type="Gene3D" id="2.30.30.60">
    <property type="match status" value="1"/>
</dbReference>
<evidence type="ECO:0000256" key="5">
    <source>
        <dbReference type="SAM" id="Phobius"/>
    </source>
</evidence>
<protein>
    <submittedName>
        <fullName evidence="7">Mechanosensitive ion channel family protein</fullName>
    </submittedName>
</protein>
<accession>A0ABV9K5N1</accession>
<feature type="transmembrane region" description="Helical" evidence="5">
    <location>
        <begin position="112"/>
        <end position="130"/>
    </location>
</feature>
<dbReference type="RefSeq" id="WP_380077335.1">
    <property type="nucleotide sequence ID" value="NZ_JBHSGO010000033.1"/>
</dbReference>
<dbReference type="InterPro" id="IPR030192">
    <property type="entry name" value="YbdG"/>
</dbReference>
<organism evidence="7 8">
    <name type="scientific">Falsiporphyromonas endometrii</name>
    <dbReference type="NCBI Taxonomy" id="1387297"/>
    <lineage>
        <taxon>Bacteria</taxon>
        <taxon>Pseudomonadati</taxon>
        <taxon>Bacteroidota</taxon>
        <taxon>Bacteroidia</taxon>
        <taxon>Bacteroidales</taxon>
        <taxon>Porphyromonadaceae</taxon>
        <taxon>Falsiporphyromonas</taxon>
    </lineage>
</organism>
<evidence type="ECO:0000313" key="7">
    <source>
        <dbReference type="EMBL" id="MFC4665317.1"/>
    </source>
</evidence>
<dbReference type="PANTHER" id="PTHR30414:SF0">
    <property type="entry name" value="MINICONDUCTANCE MECHANOSENSITIVE CHANNEL YBDG"/>
    <property type="match status" value="1"/>
</dbReference>
<dbReference type="SUPFAM" id="SSF50182">
    <property type="entry name" value="Sm-like ribonucleoproteins"/>
    <property type="match status" value="1"/>
</dbReference>
<feature type="transmembrane region" description="Helical" evidence="5">
    <location>
        <begin position="151"/>
        <end position="171"/>
    </location>
</feature>
<keyword evidence="3 5" id="KW-1133">Transmembrane helix</keyword>
<dbReference type="PANTHER" id="PTHR30414">
    <property type="entry name" value="MINICONDUCTANCE MECHANOSENSITIVE CHANNEL YBDG"/>
    <property type="match status" value="1"/>
</dbReference>